<organism evidence="1">
    <name type="scientific">Arundo donax</name>
    <name type="common">Giant reed</name>
    <name type="synonym">Donax arundinaceus</name>
    <dbReference type="NCBI Taxonomy" id="35708"/>
    <lineage>
        <taxon>Eukaryota</taxon>
        <taxon>Viridiplantae</taxon>
        <taxon>Streptophyta</taxon>
        <taxon>Embryophyta</taxon>
        <taxon>Tracheophyta</taxon>
        <taxon>Spermatophyta</taxon>
        <taxon>Magnoliopsida</taxon>
        <taxon>Liliopsida</taxon>
        <taxon>Poales</taxon>
        <taxon>Poaceae</taxon>
        <taxon>PACMAD clade</taxon>
        <taxon>Arundinoideae</taxon>
        <taxon>Arundineae</taxon>
        <taxon>Arundo</taxon>
    </lineage>
</organism>
<dbReference type="AlphaFoldDB" id="A0A0A8ZE23"/>
<reference evidence="1" key="2">
    <citation type="journal article" date="2015" name="Data Brief">
        <title>Shoot transcriptome of the giant reed, Arundo donax.</title>
        <authorList>
            <person name="Barrero R.A."/>
            <person name="Guerrero F.D."/>
            <person name="Moolhuijzen P."/>
            <person name="Goolsby J.A."/>
            <person name="Tidwell J."/>
            <person name="Bellgard S.E."/>
            <person name="Bellgard M.I."/>
        </authorList>
    </citation>
    <scope>NUCLEOTIDE SEQUENCE</scope>
    <source>
        <tissue evidence="1">Shoot tissue taken approximately 20 cm above the soil surface</tissue>
    </source>
</reference>
<dbReference type="EMBL" id="GBRH01260834">
    <property type="protein sequence ID" value="JAD37061.1"/>
    <property type="molecule type" value="Transcribed_RNA"/>
</dbReference>
<name>A0A0A8ZE23_ARUDO</name>
<proteinExistence type="predicted"/>
<sequence length="23" mass="2563">MSCFCLSNLFSLTVGSSKSYFLQ</sequence>
<reference evidence="1" key="1">
    <citation type="submission" date="2014-09" db="EMBL/GenBank/DDBJ databases">
        <authorList>
            <person name="Magalhaes I.L.F."/>
            <person name="Oliveira U."/>
            <person name="Santos F.R."/>
            <person name="Vidigal T.H.D.A."/>
            <person name="Brescovit A.D."/>
            <person name="Santos A.J."/>
        </authorList>
    </citation>
    <scope>NUCLEOTIDE SEQUENCE</scope>
    <source>
        <tissue evidence="1">Shoot tissue taken approximately 20 cm above the soil surface</tissue>
    </source>
</reference>
<evidence type="ECO:0000313" key="1">
    <source>
        <dbReference type="EMBL" id="JAD37061.1"/>
    </source>
</evidence>
<protein>
    <submittedName>
        <fullName evidence="1">Uncharacterized protein</fullName>
    </submittedName>
</protein>
<accession>A0A0A8ZE23</accession>